<feature type="region of interest" description="Disordered" evidence="1">
    <location>
        <begin position="156"/>
        <end position="196"/>
    </location>
</feature>
<evidence type="ECO:0000313" key="3">
    <source>
        <dbReference type="Proteomes" id="UP000800097"/>
    </source>
</evidence>
<organism evidence="2 3">
    <name type="scientific">Westerdykella ornata</name>
    <dbReference type="NCBI Taxonomy" id="318751"/>
    <lineage>
        <taxon>Eukaryota</taxon>
        <taxon>Fungi</taxon>
        <taxon>Dikarya</taxon>
        <taxon>Ascomycota</taxon>
        <taxon>Pezizomycotina</taxon>
        <taxon>Dothideomycetes</taxon>
        <taxon>Pleosporomycetidae</taxon>
        <taxon>Pleosporales</taxon>
        <taxon>Sporormiaceae</taxon>
        <taxon>Westerdykella</taxon>
    </lineage>
</organism>
<dbReference type="EMBL" id="ML986524">
    <property type="protein sequence ID" value="KAF2272217.1"/>
    <property type="molecule type" value="Genomic_DNA"/>
</dbReference>
<accession>A0A6A6J7M1</accession>
<reference evidence="2" key="1">
    <citation type="journal article" date="2020" name="Stud. Mycol.">
        <title>101 Dothideomycetes genomes: a test case for predicting lifestyles and emergence of pathogens.</title>
        <authorList>
            <person name="Haridas S."/>
            <person name="Albert R."/>
            <person name="Binder M."/>
            <person name="Bloem J."/>
            <person name="Labutti K."/>
            <person name="Salamov A."/>
            <person name="Andreopoulos B."/>
            <person name="Baker S."/>
            <person name="Barry K."/>
            <person name="Bills G."/>
            <person name="Bluhm B."/>
            <person name="Cannon C."/>
            <person name="Castanera R."/>
            <person name="Culley D."/>
            <person name="Daum C."/>
            <person name="Ezra D."/>
            <person name="Gonzalez J."/>
            <person name="Henrissat B."/>
            <person name="Kuo A."/>
            <person name="Liang C."/>
            <person name="Lipzen A."/>
            <person name="Lutzoni F."/>
            <person name="Magnuson J."/>
            <person name="Mondo S."/>
            <person name="Nolan M."/>
            <person name="Ohm R."/>
            <person name="Pangilinan J."/>
            <person name="Park H.-J."/>
            <person name="Ramirez L."/>
            <person name="Alfaro M."/>
            <person name="Sun H."/>
            <person name="Tritt A."/>
            <person name="Yoshinaga Y."/>
            <person name="Zwiers L.-H."/>
            <person name="Turgeon B."/>
            <person name="Goodwin S."/>
            <person name="Spatafora J."/>
            <person name="Crous P."/>
            <person name="Grigoriev I."/>
        </authorList>
    </citation>
    <scope>NUCLEOTIDE SEQUENCE</scope>
    <source>
        <strain evidence="2">CBS 379.55</strain>
    </source>
</reference>
<name>A0A6A6J7M1_WESOR</name>
<dbReference type="Proteomes" id="UP000800097">
    <property type="component" value="Unassembled WGS sequence"/>
</dbReference>
<dbReference type="AlphaFoldDB" id="A0A6A6J7M1"/>
<proteinExistence type="predicted"/>
<gene>
    <name evidence="2" type="ORF">EI97DRAFT_485133</name>
</gene>
<dbReference type="RefSeq" id="XP_033649756.1">
    <property type="nucleotide sequence ID" value="XM_033802132.1"/>
</dbReference>
<evidence type="ECO:0000313" key="2">
    <source>
        <dbReference type="EMBL" id="KAF2272217.1"/>
    </source>
</evidence>
<dbReference type="GeneID" id="54555307"/>
<protein>
    <submittedName>
        <fullName evidence="2">Uncharacterized protein</fullName>
    </submittedName>
</protein>
<evidence type="ECO:0000256" key="1">
    <source>
        <dbReference type="SAM" id="MobiDB-lite"/>
    </source>
</evidence>
<sequence length="311" mass="33845">MIASACCFPPPVRPITHSYHDVLSRAARFRCRDPPAASMHRLLKHAAHPARPLTARLCFHFDNDDGYLLIMGAFLGQTRLLAAQAPTLLQLAPSPTPQAKMAIPCPATGLVVVVRMGTPVCRREGPRSGRHGRFNYDPSLVAGASDCELVSGRLFSQPGKAGQGGGSESGVSSLHTRTEASRSQQFRHLKRRGAGWQRLAQGRSSWELEGVRRGRRTRGSLSGGVARPVTRGTSRQDWGSRQRRPRASRSSAGRSVPARCARCVVFAGSTCGSGREREWVGVWMWKIWLCVPSGRTGVGPRGPLIGAWPMR</sequence>
<feature type="region of interest" description="Disordered" evidence="1">
    <location>
        <begin position="210"/>
        <end position="253"/>
    </location>
</feature>
<keyword evidence="3" id="KW-1185">Reference proteome</keyword>